<feature type="transmembrane region" description="Helical" evidence="1">
    <location>
        <begin position="306"/>
        <end position="327"/>
    </location>
</feature>
<dbReference type="OMA" id="RHDVWSC"/>
<protein>
    <recommendedName>
        <fullName evidence="4">DUF2306 domain-containing protein</fullName>
    </recommendedName>
</protein>
<sequence length="360" mass="40090">MSVYSPRTITSELPNPGDVFTIDPRYGKSSDESHHANRPYFDVPPPHAAAKSRQKIPGRAAYRTISSIVGFKESFSLLVFIIFGGALIGFCLYGARTMNFALMEKYAPAGQWFWFNQKTFKANYAIHIYAAVFGGIFSLFQFLPAIRRRAVILHRLNGYFVVILLIPSNVCGAIIGYRAFGGEINAQSMYYTLGILSSGCLIIGLSNVKKNTREHRKWMLRGVVIFSVVITARLIVLAAREIVTDIGNYHSVFRCDELRSVLTNITTVELQFPTCAGNDVDLSGTFVPVNADTHGDKLHGVAATRVVQGMALWFALIIHVFGCEAYLQMTEEANYQRRGFVLEPKSESTLSLNQFPHSPL</sequence>
<dbReference type="Proteomes" id="UP000219338">
    <property type="component" value="Unassembled WGS sequence"/>
</dbReference>
<organism evidence="2 3">
    <name type="scientific">Armillaria ostoyae</name>
    <name type="common">Armillaria root rot fungus</name>
    <dbReference type="NCBI Taxonomy" id="47428"/>
    <lineage>
        <taxon>Eukaryota</taxon>
        <taxon>Fungi</taxon>
        <taxon>Dikarya</taxon>
        <taxon>Basidiomycota</taxon>
        <taxon>Agaricomycotina</taxon>
        <taxon>Agaricomycetes</taxon>
        <taxon>Agaricomycetidae</taxon>
        <taxon>Agaricales</taxon>
        <taxon>Marasmiineae</taxon>
        <taxon>Physalacriaceae</taxon>
        <taxon>Armillaria</taxon>
    </lineage>
</organism>
<name>A0A284RJM0_ARMOS</name>
<feature type="transmembrane region" description="Helical" evidence="1">
    <location>
        <begin position="75"/>
        <end position="95"/>
    </location>
</feature>
<dbReference type="STRING" id="47428.A0A284RJM0"/>
<dbReference type="EMBL" id="FUEG01000010">
    <property type="protein sequence ID" value="SJL08954.1"/>
    <property type="molecule type" value="Genomic_DNA"/>
</dbReference>
<accession>A0A284RJM0</accession>
<feature type="transmembrane region" description="Helical" evidence="1">
    <location>
        <begin position="189"/>
        <end position="206"/>
    </location>
</feature>
<feature type="transmembrane region" description="Helical" evidence="1">
    <location>
        <begin position="124"/>
        <end position="146"/>
    </location>
</feature>
<evidence type="ECO:0000313" key="2">
    <source>
        <dbReference type="EMBL" id="SJL08954.1"/>
    </source>
</evidence>
<dbReference type="OrthoDB" id="193478at2759"/>
<keyword evidence="1" id="KW-0472">Membrane</keyword>
<keyword evidence="1" id="KW-0812">Transmembrane</keyword>
<feature type="transmembrane region" description="Helical" evidence="1">
    <location>
        <begin position="158"/>
        <end position="177"/>
    </location>
</feature>
<keyword evidence="1" id="KW-1133">Transmembrane helix</keyword>
<evidence type="ECO:0008006" key="4">
    <source>
        <dbReference type="Google" id="ProtNLM"/>
    </source>
</evidence>
<keyword evidence="3" id="KW-1185">Reference proteome</keyword>
<reference evidence="3" key="1">
    <citation type="journal article" date="2017" name="Nat. Ecol. Evol.">
        <title>Genome expansion and lineage-specific genetic innovations in the forest pathogenic fungi Armillaria.</title>
        <authorList>
            <person name="Sipos G."/>
            <person name="Prasanna A.N."/>
            <person name="Walter M.C."/>
            <person name="O'Connor E."/>
            <person name="Balint B."/>
            <person name="Krizsan K."/>
            <person name="Kiss B."/>
            <person name="Hess J."/>
            <person name="Varga T."/>
            <person name="Slot J."/>
            <person name="Riley R."/>
            <person name="Boka B."/>
            <person name="Rigling D."/>
            <person name="Barry K."/>
            <person name="Lee J."/>
            <person name="Mihaltcheva S."/>
            <person name="LaButti K."/>
            <person name="Lipzen A."/>
            <person name="Waldron R."/>
            <person name="Moloney N.M."/>
            <person name="Sperisen C."/>
            <person name="Kredics L."/>
            <person name="Vagvoelgyi C."/>
            <person name="Patrignani A."/>
            <person name="Fitzpatrick D."/>
            <person name="Nagy I."/>
            <person name="Doyle S."/>
            <person name="Anderson J.B."/>
            <person name="Grigoriev I.V."/>
            <person name="Gueldener U."/>
            <person name="Muensterkoetter M."/>
            <person name="Nagy L.G."/>
        </authorList>
    </citation>
    <scope>NUCLEOTIDE SEQUENCE [LARGE SCALE GENOMIC DNA]</scope>
    <source>
        <strain evidence="3">C18/9</strain>
    </source>
</reference>
<evidence type="ECO:0000313" key="3">
    <source>
        <dbReference type="Proteomes" id="UP000219338"/>
    </source>
</evidence>
<dbReference type="Pfam" id="PF10067">
    <property type="entry name" value="DUF2306"/>
    <property type="match status" value="1"/>
</dbReference>
<gene>
    <name evidence="2" type="ORF">ARMOST_12330</name>
</gene>
<dbReference type="AlphaFoldDB" id="A0A284RJM0"/>
<evidence type="ECO:0000256" key="1">
    <source>
        <dbReference type="SAM" id="Phobius"/>
    </source>
</evidence>
<feature type="transmembrane region" description="Helical" evidence="1">
    <location>
        <begin position="218"/>
        <end position="239"/>
    </location>
</feature>
<proteinExistence type="predicted"/>
<dbReference type="InterPro" id="IPR018750">
    <property type="entry name" value="DUF2306_membrane"/>
</dbReference>